<keyword evidence="2 6" id="KW-0689">Ribosomal protein</keyword>
<evidence type="ECO:0000256" key="1">
    <source>
        <dbReference type="ARBA" id="ARBA00008945"/>
    </source>
</evidence>
<dbReference type="GO" id="GO:0005840">
    <property type="term" value="C:ribosome"/>
    <property type="evidence" value="ECO:0007669"/>
    <property type="project" value="UniProtKB-KW"/>
</dbReference>
<dbReference type="Pfam" id="PF00333">
    <property type="entry name" value="Ribosomal_S5"/>
    <property type="match status" value="1"/>
</dbReference>
<dbReference type="SUPFAM" id="SSF54768">
    <property type="entry name" value="dsRNA-binding domain-like"/>
    <property type="match status" value="1"/>
</dbReference>
<keyword evidence="3 6" id="KW-0687">Ribonucleoprotein</keyword>
<comment type="caution">
    <text evidence="9">The sequence shown here is derived from an EMBL/GenBank/DDBJ whole genome shotgun (WGS) entry which is preliminary data.</text>
</comment>
<dbReference type="FunFam" id="3.30.230.10:FF:000002">
    <property type="entry name" value="30S ribosomal protein S5"/>
    <property type="match status" value="1"/>
</dbReference>
<gene>
    <name evidence="9" type="ORF">COZ64_02120</name>
</gene>
<dbReference type="Gene3D" id="3.30.230.10">
    <property type="match status" value="1"/>
</dbReference>
<evidence type="ECO:0000256" key="5">
    <source>
        <dbReference type="ARBA" id="ARBA00035519"/>
    </source>
</evidence>
<evidence type="ECO:0000256" key="2">
    <source>
        <dbReference type="ARBA" id="ARBA00022980"/>
    </source>
</evidence>
<dbReference type="GO" id="GO:1990904">
    <property type="term" value="C:ribonucleoprotein complex"/>
    <property type="evidence" value="ECO:0007669"/>
    <property type="project" value="UniProtKB-UniRule"/>
</dbReference>
<evidence type="ECO:0000313" key="9">
    <source>
        <dbReference type="EMBL" id="PIX28744.1"/>
    </source>
</evidence>
<name>A0A2H9N4B6_9BACT</name>
<dbReference type="InterPro" id="IPR013810">
    <property type="entry name" value="Ribosomal_uS5_N"/>
</dbReference>
<feature type="domain" description="S5 DRBM" evidence="8">
    <location>
        <begin position="16"/>
        <end position="79"/>
    </location>
</feature>
<dbReference type="Proteomes" id="UP000236842">
    <property type="component" value="Unassembled WGS sequence"/>
</dbReference>
<accession>A0A2H9N4B6</accession>
<evidence type="ECO:0000256" key="3">
    <source>
        <dbReference type="ARBA" id="ARBA00023274"/>
    </source>
</evidence>
<dbReference type="PANTHER" id="PTHR48277">
    <property type="entry name" value="MITOCHONDRIAL RIBOSOMAL PROTEIN S5"/>
    <property type="match status" value="1"/>
</dbReference>
<dbReference type="GO" id="GO:0003735">
    <property type="term" value="F:structural constituent of ribosome"/>
    <property type="evidence" value="ECO:0007669"/>
    <property type="project" value="UniProtKB-UniRule"/>
</dbReference>
<dbReference type="InterPro" id="IPR020568">
    <property type="entry name" value="Ribosomal_Su5_D2-typ_SF"/>
</dbReference>
<dbReference type="EMBL" id="PFIJ01000036">
    <property type="protein sequence ID" value="PIX28744.1"/>
    <property type="molecule type" value="Genomic_DNA"/>
</dbReference>
<dbReference type="Pfam" id="PF03719">
    <property type="entry name" value="Ribosomal_S5_C"/>
    <property type="match status" value="1"/>
</dbReference>
<dbReference type="GO" id="GO:0003723">
    <property type="term" value="F:RNA binding"/>
    <property type="evidence" value="ECO:0007669"/>
    <property type="project" value="InterPro"/>
</dbReference>
<evidence type="ECO:0000256" key="7">
    <source>
        <dbReference type="RuleBase" id="RU003823"/>
    </source>
</evidence>
<evidence type="ECO:0000256" key="4">
    <source>
        <dbReference type="ARBA" id="ARBA00035255"/>
    </source>
</evidence>
<organism evidence="9 10">
    <name type="scientific">Candidatus Brennerbacteria bacterium CG_4_8_14_3_um_filter_43_14</name>
    <dbReference type="NCBI Taxonomy" id="1974521"/>
    <lineage>
        <taxon>Bacteria</taxon>
        <taxon>Candidatus Brenneribacteriota</taxon>
    </lineage>
</organism>
<protein>
    <recommendedName>
        <fullName evidence="4">Small ribosomal subunit protein uS5</fullName>
    </recommendedName>
    <alternativeName>
        <fullName evidence="5">30S ribosomal protein S5</fullName>
    </alternativeName>
</protein>
<dbReference type="PANTHER" id="PTHR48277:SF1">
    <property type="entry name" value="MITOCHONDRIAL RIBOSOMAL PROTEIN S5"/>
    <property type="match status" value="1"/>
</dbReference>
<dbReference type="GO" id="GO:0005737">
    <property type="term" value="C:cytoplasm"/>
    <property type="evidence" value="ECO:0007669"/>
    <property type="project" value="UniProtKB-ARBA"/>
</dbReference>
<dbReference type="Gene3D" id="3.30.160.20">
    <property type="match status" value="1"/>
</dbReference>
<evidence type="ECO:0000259" key="8">
    <source>
        <dbReference type="PROSITE" id="PS50881"/>
    </source>
</evidence>
<dbReference type="AlphaFoldDB" id="A0A2H9N4B6"/>
<evidence type="ECO:0000256" key="6">
    <source>
        <dbReference type="PROSITE-ProRule" id="PRU00268"/>
    </source>
</evidence>
<dbReference type="PROSITE" id="PS50881">
    <property type="entry name" value="S5_DSRBD"/>
    <property type="match status" value="1"/>
</dbReference>
<dbReference type="InterPro" id="IPR014721">
    <property type="entry name" value="Ribsml_uS5_D2-typ_fold_subgr"/>
</dbReference>
<sequence>MMVSRVTVSRSKEGGFDQKLVELRRVTRVVAGGKRMSFRAVVVLGNHKGQVGIGVAKGKDVARATDKAVFQARKNIISVPLVHATIPYEVTAKHSSAHVLLKPAKQGHGLVAGGVMRVVLSFAGIKDITAKVLGRTPNKLTNAMATMKALGQLKSMAHK</sequence>
<dbReference type="InterPro" id="IPR005324">
    <property type="entry name" value="Ribosomal_uS5_C"/>
</dbReference>
<comment type="similarity">
    <text evidence="1 7">Belongs to the universal ribosomal protein uS5 family.</text>
</comment>
<dbReference type="GO" id="GO:0006412">
    <property type="term" value="P:translation"/>
    <property type="evidence" value="ECO:0007669"/>
    <property type="project" value="InterPro"/>
</dbReference>
<evidence type="ECO:0000313" key="10">
    <source>
        <dbReference type="Proteomes" id="UP000236842"/>
    </source>
</evidence>
<proteinExistence type="inferred from homology"/>
<dbReference type="SUPFAM" id="SSF54211">
    <property type="entry name" value="Ribosomal protein S5 domain 2-like"/>
    <property type="match status" value="1"/>
</dbReference>
<reference evidence="10" key="1">
    <citation type="submission" date="2017-09" db="EMBL/GenBank/DDBJ databases">
        <title>Depth-based differentiation of microbial function through sediment-hosted aquifers and enrichment of novel symbionts in the deep terrestrial subsurface.</title>
        <authorList>
            <person name="Probst A.J."/>
            <person name="Ladd B."/>
            <person name="Jarett J.K."/>
            <person name="Geller-Mcgrath D.E."/>
            <person name="Sieber C.M.K."/>
            <person name="Emerson J.B."/>
            <person name="Anantharaman K."/>
            <person name="Thomas B.C."/>
            <person name="Malmstrom R."/>
            <person name="Stieglmeier M."/>
            <person name="Klingl A."/>
            <person name="Woyke T."/>
            <person name="Ryan C.M."/>
            <person name="Banfield J.F."/>
        </authorList>
    </citation>
    <scope>NUCLEOTIDE SEQUENCE [LARGE SCALE GENOMIC DNA]</scope>
</reference>
<dbReference type="InterPro" id="IPR000851">
    <property type="entry name" value="Ribosomal_uS5"/>
</dbReference>